<protein>
    <submittedName>
        <fullName evidence="1">Uncharacterized protein</fullName>
    </submittedName>
</protein>
<proteinExistence type="predicted"/>
<evidence type="ECO:0000313" key="1">
    <source>
        <dbReference type="EMBL" id="CAB4129301.1"/>
    </source>
</evidence>
<name>A0A6J5L4R0_9CAUD</name>
<accession>A0A6J5L4R0</accession>
<sequence>MKVYLGPYTTWIGPYQIAELLCFWVRPVKDECGFDSKPDWVHDFGTWLAEDKNGNPSKLAQFCEWVQSKKRRIEFVHVDNYDVWGMDHTLAIIILPMLQKLKTQKHGYGFIDDADVPKELRSTARGARRGIKNSYDWDNYAEARYSWMMDELIWTFEQLSNDDNESQFYDHSESSKEKDFNRSIQKLKVDRVGLELHQKRIENGLRLFGKYFRTLWD</sequence>
<dbReference type="EMBL" id="LR796233">
    <property type="protein sequence ID" value="CAB4129301.1"/>
    <property type="molecule type" value="Genomic_DNA"/>
</dbReference>
<gene>
    <name evidence="1" type="ORF">UFOVP112_399</name>
</gene>
<organism evidence="1">
    <name type="scientific">uncultured Caudovirales phage</name>
    <dbReference type="NCBI Taxonomy" id="2100421"/>
    <lineage>
        <taxon>Viruses</taxon>
        <taxon>Duplodnaviria</taxon>
        <taxon>Heunggongvirae</taxon>
        <taxon>Uroviricota</taxon>
        <taxon>Caudoviricetes</taxon>
        <taxon>Peduoviridae</taxon>
        <taxon>Maltschvirus</taxon>
        <taxon>Maltschvirus maltsch</taxon>
    </lineage>
</organism>
<reference evidence="1" key="1">
    <citation type="submission" date="2020-04" db="EMBL/GenBank/DDBJ databases">
        <authorList>
            <person name="Chiriac C."/>
            <person name="Salcher M."/>
            <person name="Ghai R."/>
            <person name="Kavagutti S V."/>
        </authorList>
    </citation>
    <scope>NUCLEOTIDE SEQUENCE</scope>
</reference>